<comment type="caution">
    <text evidence="1">The sequence shown here is derived from an EMBL/GenBank/DDBJ whole genome shotgun (WGS) entry which is preliminary data.</text>
</comment>
<sequence length="67" mass="7572">MRRTLEVTVTYSYTLEVDDENHIVKEYESDEHLVKDMALYRFGTGLPVIGDGGVLVGDVEVLEVEIN</sequence>
<name>A0A6B3LRQ9_9BACT</name>
<protein>
    <submittedName>
        <fullName evidence="1">Uncharacterized protein</fullName>
    </submittedName>
</protein>
<dbReference type="Proteomes" id="UP000474777">
    <property type="component" value="Unassembled WGS sequence"/>
</dbReference>
<dbReference type="EMBL" id="JAAGWD010000001">
    <property type="protein sequence ID" value="NEM96181.1"/>
    <property type="molecule type" value="Genomic_DNA"/>
</dbReference>
<proteinExistence type="predicted"/>
<dbReference type="AlphaFoldDB" id="A0A6B3LRQ9"/>
<dbReference type="RefSeq" id="WP_163910967.1">
    <property type="nucleotide sequence ID" value="NZ_JAAGWD010000001.1"/>
</dbReference>
<keyword evidence="2" id="KW-1185">Reference proteome</keyword>
<accession>A0A6B3LRQ9</accession>
<evidence type="ECO:0000313" key="1">
    <source>
        <dbReference type="EMBL" id="NEM96181.1"/>
    </source>
</evidence>
<gene>
    <name evidence="1" type="ORF">GXP69_00615</name>
</gene>
<reference evidence="1 2" key="1">
    <citation type="submission" date="2020-02" db="EMBL/GenBank/DDBJ databases">
        <authorList>
            <person name="Kim M.K."/>
        </authorList>
    </citation>
    <scope>NUCLEOTIDE SEQUENCE [LARGE SCALE GENOMIC DNA]</scope>
    <source>
        <strain evidence="1 2">BT327</strain>
    </source>
</reference>
<organism evidence="1 2">
    <name type="scientific">Pontibacter burrus</name>
    <dbReference type="NCBI Taxonomy" id="2704466"/>
    <lineage>
        <taxon>Bacteria</taxon>
        <taxon>Pseudomonadati</taxon>
        <taxon>Bacteroidota</taxon>
        <taxon>Cytophagia</taxon>
        <taxon>Cytophagales</taxon>
        <taxon>Hymenobacteraceae</taxon>
        <taxon>Pontibacter</taxon>
    </lineage>
</organism>
<evidence type="ECO:0000313" key="2">
    <source>
        <dbReference type="Proteomes" id="UP000474777"/>
    </source>
</evidence>